<feature type="repeat" description="PPR" evidence="3">
    <location>
        <begin position="170"/>
        <end position="204"/>
    </location>
</feature>
<gene>
    <name evidence="4" type="ORF">NYM_LOCUS14002</name>
</gene>
<feature type="repeat" description="PPR" evidence="3">
    <location>
        <begin position="745"/>
        <end position="779"/>
    </location>
</feature>
<dbReference type="GO" id="GO:0003729">
    <property type="term" value="F:mRNA binding"/>
    <property type="evidence" value="ECO:0007669"/>
    <property type="project" value="TreeGrafter"/>
</dbReference>
<accession>A0A5K1AED5</accession>
<dbReference type="InterPro" id="IPR011990">
    <property type="entry name" value="TPR-like_helical_dom_sf"/>
</dbReference>
<feature type="repeat" description="PPR" evidence="3">
    <location>
        <begin position="310"/>
        <end position="344"/>
    </location>
</feature>
<feature type="repeat" description="PPR" evidence="3">
    <location>
        <begin position="885"/>
        <end position="919"/>
    </location>
</feature>
<comment type="similarity">
    <text evidence="1">Belongs to the PPR family. P subfamily.</text>
</comment>
<dbReference type="PANTHER" id="PTHR47938:SF47">
    <property type="entry name" value="ADR149WP"/>
    <property type="match status" value="1"/>
</dbReference>
<feature type="repeat" description="PPR" evidence="3">
    <location>
        <begin position="780"/>
        <end position="814"/>
    </location>
</feature>
<dbReference type="EMBL" id="LR721780">
    <property type="protein sequence ID" value="VVW00335.1"/>
    <property type="molecule type" value="Genomic_DNA"/>
</dbReference>
<dbReference type="Pfam" id="PF13041">
    <property type="entry name" value="PPR_2"/>
    <property type="match status" value="3"/>
</dbReference>
<dbReference type="NCBIfam" id="TIGR00756">
    <property type="entry name" value="PPR"/>
    <property type="match status" value="14"/>
</dbReference>
<dbReference type="Pfam" id="PF01535">
    <property type="entry name" value="PPR"/>
    <property type="match status" value="5"/>
</dbReference>
<feature type="repeat" description="PPR" evidence="3">
    <location>
        <begin position="850"/>
        <end position="884"/>
    </location>
</feature>
<dbReference type="Gramene" id="NC2G0286800.1">
    <property type="protein sequence ID" value="NC2G0286800.1:cds"/>
    <property type="gene ID" value="NC2G0286800"/>
</dbReference>
<feature type="repeat" description="PPR" evidence="3">
    <location>
        <begin position="345"/>
        <end position="379"/>
    </location>
</feature>
<sequence length="958" mass="107422">MLIRRSTRFHFPLRTVRLCQTGRSDDLPMDSRDVSPVVHQIAGIVLSEDPGVPLEDSLSAAGVAIDAEVAETVLKRCLKAPVSALRFFDWVGRRPGFRHTAETYNSMIHIAGEARDFDLVKDLLARMDTESVKADVKTWTTVVSQYGKAGLLGGALLSFEKMRSCGVEADEAVYSSLVRALCEGKKIELALEFYREMAFKGMKLDEYVYRLLMTGLAGSGDVGSVRSIADDMAKVAGMTEYAVNSSMLKSFCVSGRMEEALELVWEIRTKNVCIDNQQVQILVDGLCRAGRIDDALEFVGEVEKENVSVGTSVYESLIDSYSKRGNILIARELLDNWKKLGFIPSISLYTTVIQRLFCLNEYAEACKLYEEMKANGIEPDVVAVTALVAGHVRHGYISEALEVFEGMKSKGLKPTRKAYSVFINELCKASETEVARKVFDEMRGCGLGVGNELSRLARKSMDDRKLCMTTKEIKLKMNAYRVRNQEIQRKQADLATNSSFSHEDVDGLLPVRSSEMSSNELHQLSSSEFDQAGNECFNEGDLMEVTGLLSSSCDWTDIQDALEKSGIHFSSSLVVEILHNCRRHGSAAMKFFSWVARKPGYQHTVETYNMAIKIAGSGKDFKYMRMLFEEMEGKGCEATADTWTIMLTQYGRAGLTKMALQKFKEMKAGKCKPKGSTYKYLILFLCERKGRNVDEAIKLSRKMIRAGFTPDKELAETYLLCLCETENLTEARAFVESVCRKCFTSQISYSMLVKALCRAGRLEEAASLVDELENLGCVIDQYIYGSLVHGLLRGGKHDDALAKVGKMKEEGIVPTVHVYTSLISYYFKTKQMENVAKILGEMREDGCPPSIITYCTLIRGYMDEGRVIDAWSVFRMMKLKGPFPDFKTYSMFITCLCKVGRSEEGLQLLHEMIETGIVPSTVNFRTVFYGLNREGKPDLARSVLQVKWALMRSRKCWL</sequence>
<proteinExistence type="inferred from homology"/>
<protein>
    <submittedName>
        <fullName evidence="4">Uncharacterized protein</fullName>
    </submittedName>
</protein>
<feature type="repeat" description="PPR" evidence="3">
    <location>
        <begin position="415"/>
        <end position="449"/>
    </location>
</feature>
<feature type="repeat" description="PPR" evidence="3">
    <location>
        <begin position="275"/>
        <end position="309"/>
    </location>
</feature>
<feature type="repeat" description="PPR" evidence="3">
    <location>
        <begin position="639"/>
        <end position="673"/>
    </location>
</feature>
<feature type="repeat" description="PPR" evidence="3">
    <location>
        <begin position="380"/>
        <end position="414"/>
    </location>
</feature>
<evidence type="ECO:0000256" key="2">
    <source>
        <dbReference type="ARBA" id="ARBA00022737"/>
    </source>
</evidence>
<dbReference type="OrthoDB" id="185373at2759"/>
<feature type="repeat" description="PPR" evidence="3">
    <location>
        <begin position="815"/>
        <end position="849"/>
    </location>
</feature>
<dbReference type="Pfam" id="PF13812">
    <property type="entry name" value="PPR_3"/>
    <property type="match status" value="2"/>
</dbReference>
<dbReference type="PROSITE" id="PS51375">
    <property type="entry name" value="PPR"/>
    <property type="match status" value="14"/>
</dbReference>
<reference evidence="4" key="1">
    <citation type="submission" date="2019-09" db="EMBL/GenBank/DDBJ databases">
        <authorList>
            <person name="Zhang L."/>
        </authorList>
    </citation>
    <scope>NUCLEOTIDE SEQUENCE</scope>
</reference>
<dbReference type="InterPro" id="IPR002885">
    <property type="entry name" value="PPR_rpt"/>
</dbReference>
<evidence type="ECO:0000313" key="4">
    <source>
        <dbReference type="EMBL" id="VVW00335.1"/>
    </source>
</evidence>
<organism evidence="4">
    <name type="scientific">Nymphaea colorata</name>
    <name type="common">pocket water lily</name>
    <dbReference type="NCBI Taxonomy" id="210225"/>
    <lineage>
        <taxon>Eukaryota</taxon>
        <taxon>Viridiplantae</taxon>
        <taxon>Streptophyta</taxon>
        <taxon>Embryophyta</taxon>
        <taxon>Tracheophyta</taxon>
        <taxon>Spermatophyta</taxon>
        <taxon>Magnoliopsida</taxon>
        <taxon>Nymphaeales</taxon>
        <taxon>Nymphaeaceae</taxon>
        <taxon>Nymphaea</taxon>
    </lineage>
</organism>
<feature type="repeat" description="PPR" evidence="3">
    <location>
        <begin position="674"/>
        <end position="710"/>
    </location>
</feature>
<dbReference type="AlphaFoldDB" id="A0A5K1AED5"/>
<evidence type="ECO:0000256" key="3">
    <source>
        <dbReference type="PROSITE-ProRule" id="PRU00708"/>
    </source>
</evidence>
<dbReference type="OMA" id="ETYSMFM"/>
<name>A0A5K1AED5_9MAGN</name>
<dbReference type="Pfam" id="PF12854">
    <property type="entry name" value="PPR_1"/>
    <property type="match status" value="1"/>
</dbReference>
<keyword evidence="2" id="KW-0677">Repeat</keyword>
<evidence type="ECO:0000256" key="1">
    <source>
        <dbReference type="ARBA" id="ARBA00007626"/>
    </source>
</evidence>
<feature type="repeat" description="PPR" evidence="3">
    <location>
        <begin position="135"/>
        <end position="169"/>
    </location>
</feature>
<dbReference type="PANTHER" id="PTHR47938">
    <property type="entry name" value="RESPIRATORY COMPLEX I CHAPERONE (CIA84), PUTATIVE (AFU_ORTHOLOGUE AFUA_2G06020)-RELATED"/>
    <property type="match status" value="1"/>
</dbReference>
<dbReference type="Gene3D" id="1.25.40.10">
    <property type="entry name" value="Tetratricopeptide repeat domain"/>
    <property type="match status" value="6"/>
</dbReference>